<gene>
    <name evidence="2" type="ORF">ILEXP_LOCUS21761</name>
</gene>
<keyword evidence="3" id="KW-1185">Reference proteome</keyword>
<comment type="caution">
    <text evidence="2">The sequence shown here is derived from an EMBL/GenBank/DDBJ whole genome shotgun (WGS) entry which is preliminary data.</text>
</comment>
<dbReference type="PANTHER" id="PTHR37238:SF1">
    <property type="entry name" value="OS05G0532500 PROTEIN"/>
    <property type="match status" value="1"/>
</dbReference>
<dbReference type="AlphaFoldDB" id="A0ABC8SEM0"/>
<name>A0ABC8SEM0_9AQUA</name>
<proteinExistence type="predicted"/>
<organism evidence="2 3">
    <name type="scientific">Ilex paraguariensis</name>
    <name type="common">yerba mate</name>
    <dbReference type="NCBI Taxonomy" id="185542"/>
    <lineage>
        <taxon>Eukaryota</taxon>
        <taxon>Viridiplantae</taxon>
        <taxon>Streptophyta</taxon>
        <taxon>Embryophyta</taxon>
        <taxon>Tracheophyta</taxon>
        <taxon>Spermatophyta</taxon>
        <taxon>Magnoliopsida</taxon>
        <taxon>eudicotyledons</taxon>
        <taxon>Gunneridae</taxon>
        <taxon>Pentapetalae</taxon>
        <taxon>asterids</taxon>
        <taxon>campanulids</taxon>
        <taxon>Aquifoliales</taxon>
        <taxon>Aquifoliaceae</taxon>
        <taxon>Ilex</taxon>
    </lineage>
</organism>
<feature type="compositionally biased region" description="Basic residues" evidence="1">
    <location>
        <begin position="10"/>
        <end position="19"/>
    </location>
</feature>
<accession>A0ABC8SEM0</accession>
<evidence type="ECO:0000313" key="2">
    <source>
        <dbReference type="EMBL" id="CAK9153493.1"/>
    </source>
</evidence>
<sequence length="501" mass="55329">MPKNNDIIKSKSKSKSTRKPLRDVSNGVKSTKKKPPEAEDRVGDDALDRLLLVHSDLSSLLHQIDELVVQALKFEVTNKRGREEIESFAHLLSDMHTSLEPWVPRFQKALACPSTGSENQSEHSLAGKKTLPAADDDKSNVVDSPYQTKLDSLVSPSPLVSWRADCTTESGRQLFLLTPLPRAKASSFKFQGPSKSVFENITSDNTVGLPSLLALSGHTDDDLLESVVIKLTPSKVPDSVVTKNETAMQSGFVSPAKFSQRDCSMFVMTPRLKMSPPKSCVLLEPISEISHKDVHGVHKSTPFPVGVQNLSGSRDSESSSNQVSEHLVLKYPELFGIKAANKLANRRTVVEESPNWFMSPPKTCILMEPPDENLLTNAATKCQVPRTAFVINQRTYLPSMKEKNNQDSQLPTKKSCMQAGGGSKIIESTPMWKEPESIVRAGKRPGENTLKKELWTKFEAASTHAIRFNVSVLEETSHRGFLDLLDEACCEERSQGPEGLR</sequence>
<feature type="region of interest" description="Disordered" evidence="1">
    <location>
        <begin position="1"/>
        <end position="43"/>
    </location>
</feature>
<evidence type="ECO:0000256" key="1">
    <source>
        <dbReference type="SAM" id="MobiDB-lite"/>
    </source>
</evidence>
<dbReference type="PANTHER" id="PTHR37238">
    <property type="entry name" value="OS05G0532500 PROTEIN"/>
    <property type="match status" value="1"/>
</dbReference>
<feature type="compositionally biased region" description="Polar residues" evidence="1">
    <location>
        <begin position="114"/>
        <end position="123"/>
    </location>
</feature>
<dbReference type="Proteomes" id="UP001642360">
    <property type="component" value="Unassembled WGS sequence"/>
</dbReference>
<reference evidence="2 3" key="1">
    <citation type="submission" date="2024-02" db="EMBL/GenBank/DDBJ databases">
        <authorList>
            <person name="Vignale AGUSTIN F."/>
            <person name="Sosa J E."/>
            <person name="Modenutti C."/>
        </authorList>
    </citation>
    <scope>NUCLEOTIDE SEQUENCE [LARGE SCALE GENOMIC DNA]</scope>
</reference>
<protein>
    <submittedName>
        <fullName evidence="2">Uncharacterized protein</fullName>
    </submittedName>
</protein>
<evidence type="ECO:0000313" key="3">
    <source>
        <dbReference type="Proteomes" id="UP001642360"/>
    </source>
</evidence>
<feature type="compositionally biased region" description="Basic and acidic residues" evidence="1">
    <location>
        <begin position="34"/>
        <end position="43"/>
    </location>
</feature>
<feature type="region of interest" description="Disordered" evidence="1">
    <location>
        <begin position="113"/>
        <end position="142"/>
    </location>
</feature>
<dbReference type="EMBL" id="CAUOFW020002403">
    <property type="protein sequence ID" value="CAK9153493.1"/>
    <property type="molecule type" value="Genomic_DNA"/>
</dbReference>